<evidence type="ECO:0000256" key="1">
    <source>
        <dbReference type="SAM" id="MobiDB-lite"/>
    </source>
</evidence>
<dbReference type="InterPro" id="IPR052913">
    <property type="entry name" value="Glycopeptide_resist_protein"/>
</dbReference>
<protein>
    <submittedName>
        <fullName evidence="3">Uncharacterized protein</fullName>
    </submittedName>
</protein>
<sequence>MPDSDSLRARLWRGAKKKARESRHRSGGLYGLVLFLFLALLALLGSYGWFTEISAGKIASGLHIAGVDVGDKEPAEAKKLVQAALEGYRLNFLADGRPLALPATKPTPNQDRPIVRFDVESAVQTAYEFGREPAFMTAAAKRFRALIDNADIGVPAAVNPEALAERLRAEFGSDLTPPRNAYLKIRIEASGTPMVSAVEERIGQRIDYESAVQDATQRANRLSAAPIRIAVEKIRPDIVQADAEQVMEGVAAAIARAPVTMTVRGRTWGLSRQVLADWLDAVLDDQGRIRLGINWDMANRYLADRGQDLRREPKNAVFEMLDGKVVKFETSESGEELDTAGAIKLIEAFVLGQPGADGQAIAEPLKLPMKEVPPEVDTAASNPFGIHEIIGVGESSFRGSPKNRRTNIATGAKSLDGIIVMPGEEFSTLNALGPIDGEHGYLEELVIKGNKTTPEFGGGLCQIGTTTFRMALASGLPITERRNHSYRVSYYERAGDGSYMGPGKDATIYNPSPDFKFLNDTGHAILIRTAIKTNRLTFTLWGVSDGRKSEQTDAKVSNIKPPPEKKLIETTELPPGQTKCTETPHEGADAFFTYTVTYPDGREVKKDFFSRYRPWGEVCLVGVDPNAPKAPAAGLPSEDTAGVRGE</sequence>
<organism evidence="3 4">
    <name type="scientific">Candidatus Uhrbacteria bacterium RIFCSPHIGHO2_02_FULL_60_10</name>
    <dbReference type="NCBI Taxonomy" id="1802392"/>
    <lineage>
        <taxon>Bacteria</taxon>
        <taxon>Candidatus Uhriibacteriota</taxon>
    </lineage>
</organism>
<evidence type="ECO:0000256" key="2">
    <source>
        <dbReference type="SAM" id="Phobius"/>
    </source>
</evidence>
<reference evidence="3 4" key="1">
    <citation type="journal article" date="2016" name="Nat. Commun.">
        <title>Thousands of microbial genomes shed light on interconnected biogeochemical processes in an aquifer system.</title>
        <authorList>
            <person name="Anantharaman K."/>
            <person name="Brown C.T."/>
            <person name="Hug L.A."/>
            <person name="Sharon I."/>
            <person name="Castelle C.J."/>
            <person name="Probst A.J."/>
            <person name="Thomas B.C."/>
            <person name="Singh A."/>
            <person name="Wilkins M.J."/>
            <person name="Karaoz U."/>
            <person name="Brodie E.L."/>
            <person name="Williams K.H."/>
            <person name="Hubbard S.S."/>
            <person name="Banfield J.F."/>
        </authorList>
    </citation>
    <scope>NUCLEOTIDE SEQUENCE [LARGE SCALE GENOMIC DNA]</scope>
</reference>
<dbReference type="PANTHER" id="PTHR35788:SF1">
    <property type="entry name" value="EXPORTED PROTEIN"/>
    <property type="match status" value="1"/>
</dbReference>
<accession>A0A1F7U7C9</accession>
<keyword evidence="2" id="KW-1133">Transmembrane helix</keyword>
<gene>
    <name evidence="3" type="ORF">A3C96_03530</name>
</gene>
<evidence type="ECO:0000313" key="4">
    <source>
        <dbReference type="Proteomes" id="UP000177088"/>
    </source>
</evidence>
<feature type="region of interest" description="Disordered" evidence="1">
    <location>
        <begin position="624"/>
        <end position="646"/>
    </location>
</feature>
<dbReference type="Pfam" id="PF04294">
    <property type="entry name" value="VanW"/>
    <property type="match status" value="1"/>
</dbReference>
<evidence type="ECO:0000313" key="3">
    <source>
        <dbReference type="EMBL" id="OGL74163.1"/>
    </source>
</evidence>
<keyword evidence="2" id="KW-0472">Membrane</keyword>
<dbReference type="PANTHER" id="PTHR35788">
    <property type="entry name" value="EXPORTED PROTEIN-RELATED"/>
    <property type="match status" value="1"/>
</dbReference>
<dbReference type="InterPro" id="IPR007391">
    <property type="entry name" value="Vancomycin_resist_VanW"/>
</dbReference>
<keyword evidence="2" id="KW-0812">Transmembrane</keyword>
<dbReference type="Proteomes" id="UP000177088">
    <property type="component" value="Unassembled WGS sequence"/>
</dbReference>
<name>A0A1F7U7C9_9BACT</name>
<proteinExistence type="predicted"/>
<dbReference type="EMBL" id="MGEA01000033">
    <property type="protein sequence ID" value="OGL74163.1"/>
    <property type="molecule type" value="Genomic_DNA"/>
</dbReference>
<dbReference type="AlphaFoldDB" id="A0A1F7U7C9"/>
<feature type="transmembrane region" description="Helical" evidence="2">
    <location>
        <begin position="27"/>
        <end position="50"/>
    </location>
</feature>
<comment type="caution">
    <text evidence="3">The sequence shown here is derived from an EMBL/GenBank/DDBJ whole genome shotgun (WGS) entry which is preliminary data.</text>
</comment>